<evidence type="ECO:0000313" key="18">
    <source>
        <dbReference type="Proteomes" id="UP001159428"/>
    </source>
</evidence>
<dbReference type="InterPro" id="IPR006070">
    <property type="entry name" value="Sua5-like_dom"/>
</dbReference>
<dbReference type="Proteomes" id="UP001159428">
    <property type="component" value="Unassembled WGS sequence"/>
</dbReference>
<accession>A0AAU9WPN3</accession>
<evidence type="ECO:0000256" key="11">
    <source>
        <dbReference type="ARBA" id="ARBA00023128"/>
    </source>
</evidence>
<keyword evidence="12" id="KW-0472">Membrane</keyword>
<proteinExistence type="inferred from homology"/>
<dbReference type="EC" id="2.7.7.87" evidence="5"/>
<dbReference type="FunFam" id="3.90.870.10:FF:000007">
    <property type="entry name" value="YrdC N6-threonylcarbamoyltransferase domain containing"/>
    <property type="match status" value="1"/>
</dbReference>
<dbReference type="InterPro" id="IPR017945">
    <property type="entry name" value="DHBP_synth_RibB-like_a/b_dom"/>
</dbReference>
<dbReference type="SUPFAM" id="SSF55821">
    <property type="entry name" value="YrdC/RibB"/>
    <property type="match status" value="1"/>
</dbReference>
<evidence type="ECO:0000256" key="10">
    <source>
        <dbReference type="ARBA" id="ARBA00022946"/>
    </source>
</evidence>
<comment type="subcellular location">
    <subcellularLocation>
        <location evidence="2">Cell membrane</location>
        <topology evidence="2">Peripheral membrane protein</topology>
    </subcellularLocation>
    <subcellularLocation>
        <location evidence="3">Cytoplasm</location>
    </subcellularLocation>
    <subcellularLocation>
        <location evidence="1">Mitochondrion</location>
    </subcellularLocation>
</comment>
<dbReference type="GO" id="GO:0005739">
    <property type="term" value="C:mitochondrion"/>
    <property type="evidence" value="ECO:0007669"/>
    <property type="project" value="UniProtKB-SubCell"/>
</dbReference>
<evidence type="ECO:0000256" key="14">
    <source>
        <dbReference type="ARBA" id="ARBA00058524"/>
    </source>
</evidence>
<evidence type="ECO:0000256" key="7">
    <source>
        <dbReference type="ARBA" id="ARBA00022475"/>
    </source>
</evidence>
<evidence type="ECO:0000256" key="9">
    <source>
        <dbReference type="ARBA" id="ARBA00022679"/>
    </source>
</evidence>
<dbReference type="NCBIfam" id="TIGR00057">
    <property type="entry name" value="L-threonylcarbamoyladenylate synthase"/>
    <property type="match status" value="1"/>
</dbReference>
<dbReference type="GO" id="GO:0006450">
    <property type="term" value="P:regulation of translational fidelity"/>
    <property type="evidence" value="ECO:0007669"/>
    <property type="project" value="TreeGrafter"/>
</dbReference>
<evidence type="ECO:0000256" key="12">
    <source>
        <dbReference type="ARBA" id="ARBA00023136"/>
    </source>
</evidence>
<keyword evidence="9" id="KW-0808">Transferase</keyword>
<keyword evidence="10" id="KW-0809">Transit peptide</keyword>
<evidence type="ECO:0000256" key="2">
    <source>
        <dbReference type="ARBA" id="ARBA00004202"/>
    </source>
</evidence>
<evidence type="ECO:0000256" key="1">
    <source>
        <dbReference type="ARBA" id="ARBA00004173"/>
    </source>
</evidence>
<dbReference type="GO" id="GO:0000049">
    <property type="term" value="F:tRNA binding"/>
    <property type="evidence" value="ECO:0007669"/>
    <property type="project" value="TreeGrafter"/>
</dbReference>
<keyword evidence="11" id="KW-0496">Mitochondrion</keyword>
<dbReference type="GO" id="GO:0061710">
    <property type="term" value="F:L-threonylcarbamoyladenylate synthase"/>
    <property type="evidence" value="ECO:0007669"/>
    <property type="project" value="UniProtKB-EC"/>
</dbReference>
<dbReference type="GO" id="GO:0005886">
    <property type="term" value="C:plasma membrane"/>
    <property type="evidence" value="ECO:0007669"/>
    <property type="project" value="UniProtKB-SubCell"/>
</dbReference>
<evidence type="ECO:0000256" key="5">
    <source>
        <dbReference type="ARBA" id="ARBA00012584"/>
    </source>
</evidence>
<dbReference type="Gene3D" id="3.90.870.10">
    <property type="entry name" value="DHBP synthase"/>
    <property type="match status" value="1"/>
</dbReference>
<comment type="similarity">
    <text evidence="4">Belongs to the SUA5 family.</text>
</comment>
<protein>
    <recommendedName>
        <fullName evidence="6">Threonylcarbamoyl-AMP synthase</fullName>
        <ecNumber evidence="5">2.7.7.87</ecNumber>
    </recommendedName>
</protein>
<evidence type="ECO:0000313" key="17">
    <source>
        <dbReference type="EMBL" id="CAH3121486.1"/>
    </source>
</evidence>
<feature type="domain" description="YrdC-like" evidence="16">
    <location>
        <begin position="32"/>
        <end position="221"/>
    </location>
</feature>
<dbReference type="EMBL" id="CALNXJ010000018">
    <property type="protein sequence ID" value="CAH3121486.1"/>
    <property type="molecule type" value="Genomic_DNA"/>
</dbReference>
<name>A0AAU9WPN3_9CNID</name>
<evidence type="ECO:0000256" key="13">
    <source>
        <dbReference type="ARBA" id="ARBA00048366"/>
    </source>
</evidence>
<keyword evidence="8" id="KW-0963">Cytoplasm</keyword>
<dbReference type="PANTHER" id="PTHR17490">
    <property type="entry name" value="SUA5"/>
    <property type="match status" value="1"/>
</dbReference>
<evidence type="ECO:0000256" key="15">
    <source>
        <dbReference type="ARBA" id="ARBA00063146"/>
    </source>
</evidence>
<dbReference type="GO" id="GO:0003725">
    <property type="term" value="F:double-stranded RNA binding"/>
    <property type="evidence" value="ECO:0007669"/>
    <property type="project" value="InterPro"/>
</dbReference>
<sequence>MNTSAKIVKISLTAIEKRPEVAGREDNAPNLESIINASVKSLKSGNVIAIPTDTIYGVAALAQSTEAVTKLYEIKRRHEEKPVAICVGNLEDVYKWGKVTVSKEILQDLLPGPVTLVFERTDQLNPGLNPTTRLVGIRIPDHDFVRQLSLACEEPLALTSANVSTVGQSSLKIEEFKEIWPKLDLILDGGVLGLTEQCRKGSTVVNLSVHGKFSIIREGRGKKLNEKSILLSIGHFKLTELFLFLSSAYDQTVNILSRKYGLEDCTS</sequence>
<comment type="subunit">
    <text evidence="15">Interacts with RSC1A1.</text>
</comment>
<reference evidence="17 18" key="1">
    <citation type="submission" date="2022-05" db="EMBL/GenBank/DDBJ databases">
        <authorList>
            <consortium name="Genoscope - CEA"/>
            <person name="William W."/>
        </authorList>
    </citation>
    <scope>NUCLEOTIDE SEQUENCE [LARGE SCALE GENOMIC DNA]</scope>
</reference>
<dbReference type="PANTHER" id="PTHR17490:SF10">
    <property type="entry name" value="THREONYLCARBAMOYL-AMP SYNTHASE"/>
    <property type="match status" value="1"/>
</dbReference>
<organism evidence="17 18">
    <name type="scientific">Pocillopora meandrina</name>
    <dbReference type="NCBI Taxonomy" id="46732"/>
    <lineage>
        <taxon>Eukaryota</taxon>
        <taxon>Metazoa</taxon>
        <taxon>Cnidaria</taxon>
        <taxon>Anthozoa</taxon>
        <taxon>Hexacorallia</taxon>
        <taxon>Scleractinia</taxon>
        <taxon>Astrocoeniina</taxon>
        <taxon>Pocilloporidae</taxon>
        <taxon>Pocillopora</taxon>
    </lineage>
</organism>
<dbReference type="AlphaFoldDB" id="A0AAU9WPN3"/>
<keyword evidence="18" id="KW-1185">Reference proteome</keyword>
<keyword evidence="7" id="KW-1003">Cell membrane</keyword>
<evidence type="ECO:0000259" key="16">
    <source>
        <dbReference type="PROSITE" id="PS51163"/>
    </source>
</evidence>
<gene>
    <name evidence="17" type="ORF">PMEA_00009250</name>
</gene>
<dbReference type="PROSITE" id="PS51163">
    <property type="entry name" value="YRDC"/>
    <property type="match status" value="1"/>
</dbReference>
<comment type="catalytic activity">
    <reaction evidence="13">
        <text>L-threonine + hydrogencarbonate + ATP = L-threonylcarbamoyladenylate + diphosphate + H2O</text>
        <dbReference type="Rhea" id="RHEA:36407"/>
        <dbReference type="ChEBI" id="CHEBI:15377"/>
        <dbReference type="ChEBI" id="CHEBI:17544"/>
        <dbReference type="ChEBI" id="CHEBI:30616"/>
        <dbReference type="ChEBI" id="CHEBI:33019"/>
        <dbReference type="ChEBI" id="CHEBI:57926"/>
        <dbReference type="ChEBI" id="CHEBI:73682"/>
        <dbReference type="EC" id="2.7.7.87"/>
    </reaction>
</comment>
<evidence type="ECO:0000256" key="3">
    <source>
        <dbReference type="ARBA" id="ARBA00004496"/>
    </source>
</evidence>
<dbReference type="InterPro" id="IPR050156">
    <property type="entry name" value="TC-AMP_synthase_SUA5"/>
</dbReference>
<comment type="function">
    <text evidence="14">Cytoplasmic and mitochondrial threonylcarbamoyl-AMP synthase required for the formation of a threonylcarbamoyl group on adenosine at position 37 (t(6)A37) in tRNAs that read codons beginning with adenine. Catalyzes the conversion of L-threonine, HCO(3)(-)/CO(2) and ATP to give threonylcarbamoyl-AMP (TC-AMP) as the acyladenylate intermediate, with the release of diphosphate. Participates in t(6)A37 formation in cytoplasmic and mitochondrial tRNAs. May regulate the activity of some transporters.</text>
</comment>
<evidence type="ECO:0000256" key="8">
    <source>
        <dbReference type="ARBA" id="ARBA00022490"/>
    </source>
</evidence>
<evidence type="ECO:0000256" key="6">
    <source>
        <dbReference type="ARBA" id="ARBA00015492"/>
    </source>
</evidence>
<dbReference type="Pfam" id="PF01300">
    <property type="entry name" value="Sua5_yciO_yrdC"/>
    <property type="match status" value="1"/>
</dbReference>
<evidence type="ECO:0000256" key="4">
    <source>
        <dbReference type="ARBA" id="ARBA00007663"/>
    </source>
</evidence>
<comment type="caution">
    <text evidence="17">The sequence shown here is derived from an EMBL/GenBank/DDBJ whole genome shotgun (WGS) entry which is preliminary data.</text>
</comment>